<dbReference type="Proteomes" id="UP001314170">
    <property type="component" value="Unassembled WGS sequence"/>
</dbReference>
<feature type="compositionally biased region" description="Polar residues" evidence="1">
    <location>
        <begin position="177"/>
        <end position="197"/>
    </location>
</feature>
<comment type="caution">
    <text evidence="2">The sequence shown here is derived from an EMBL/GenBank/DDBJ whole genome shotgun (WGS) entry which is preliminary data.</text>
</comment>
<evidence type="ECO:0000313" key="3">
    <source>
        <dbReference type="Proteomes" id="UP001314170"/>
    </source>
</evidence>
<feature type="compositionally biased region" description="Basic and acidic residues" evidence="1">
    <location>
        <begin position="499"/>
        <end position="510"/>
    </location>
</feature>
<feature type="region of interest" description="Disordered" evidence="1">
    <location>
        <begin position="28"/>
        <end position="69"/>
    </location>
</feature>
<feature type="region of interest" description="Disordered" evidence="1">
    <location>
        <begin position="148"/>
        <end position="197"/>
    </location>
</feature>
<dbReference type="AlphaFoldDB" id="A0AAV1SC93"/>
<proteinExistence type="predicted"/>
<feature type="region of interest" description="Disordered" evidence="1">
    <location>
        <begin position="584"/>
        <end position="620"/>
    </location>
</feature>
<feature type="compositionally biased region" description="Polar residues" evidence="1">
    <location>
        <begin position="155"/>
        <end position="167"/>
    </location>
</feature>
<evidence type="ECO:0008006" key="4">
    <source>
        <dbReference type="Google" id="ProtNLM"/>
    </source>
</evidence>
<feature type="compositionally biased region" description="Low complexity" evidence="1">
    <location>
        <begin position="459"/>
        <end position="477"/>
    </location>
</feature>
<keyword evidence="3" id="KW-1185">Reference proteome</keyword>
<feature type="region of interest" description="Disordered" evidence="1">
    <location>
        <begin position="271"/>
        <end position="302"/>
    </location>
</feature>
<sequence>MVSGIEWHNWIIELEKEAVAKGVPIGQALDIDIPPPRPKRKPSNPYPRKTGVGLPALQTGANDGKLLPTASFPRCKQVLDLEKEPLPEKPNGDERPTDAKENQDNNCSEVFTVLQEPHCSSVPSFNKNSVPTVEILKKPSSFREFVPSVKEGNHGASNESSVTVELETNQKLDNSEAKQTVQDNGTSKASKSENSCSLHEKLFQQKKSDDFIGALRRDEMQAMQNYPRHVPVHVLDGSLGTCMQTPPSDLSFQDSMFHPIGEIPACPNLYSHPAASTTTDHPNNSPRSSTHQSFPSFPPPFTATHHNQDDYRSFLHISSTFSSLVVSNLLQNPAAHAAASFAATFWPYGNVENSADSPACAQGGFQSRQMNSAPSMAAIAAATVAAATAWWAAHGLLPLCAPLHTAFACPPASATAIQPVDIGQVPAAKTERKETTENPLLQGQIQDPEHSEALKAQNSASKSPMMSSSDSEESGGPQPNTGPKVTEHELTKSPPEVEDSSKTKNRKQVDRSSCGSNTPSSSEIETDALEKTEEGKEEPKEADENHPVSESSCRRSRSNCSMSDSWKEVSEEGRLAFQALFAREVLPQSFSPPPDLKGEMHQREDTEEKKNADEKDGDASLLDLNSKTWEYCSGHQEGEKNTLPRWENNGEGGLLTIGLGYGKLKARRTGFKPYKRCSLEAKESRMGTTGGQGEEKGPKRLRLEGEASV</sequence>
<feature type="compositionally biased region" description="Polar residues" evidence="1">
    <location>
        <begin position="274"/>
        <end position="287"/>
    </location>
</feature>
<evidence type="ECO:0000256" key="1">
    <source>
        <dbReference type="SAM" id="MobiDB-lite"/>
    </source>
</evidence>
<feature type="region of interest" description="Disordered" evidence="1">
    <location>
        <begin position="682"/>
        <end position="709"/>
    </location>
</feature>
<feature type="region of interest" description="Disordered" evidence="1">
    <location>
        <begin position="427"/>
        <end position="569"/>
    </location>
</feature>
<gene>
    <name evidence="2" type="ORF">DCAF_LOCUS21316</name>
</gene>
<protein>
    <recommendedName>
        <fullName evidence="4">Circadian clock associated 1</fullName>
    </recommendedName>
</protein>
<reference evidence="2 3" key="1">
    <citation type="submission" date="2024-01" db="EMBL/GenBank/DDBJ databases">
        <authorList>
            <person name="Waweru B."/>
        </authorList>
    </citation>
    <scope>NUCLEOTIDE SEQUENCE [LARGE SCALE GENOMIC DNA]</scope>
</reference>
<accession>A0AAV1SC93</accession>
<feature type="region of interest" description="Disordered" evidence="1">
    <location>
        <begin position="81"/>
        <end position="103"/>
    </location>
</feature>
<feature type="compositionally biased region" description="Polar residues" evidence="1">
    <location>
        <begin position="511"/>
        <end position="523"/>
    </location>
</feature>
<feature type="compositionally biased region" description="Basic and acidic residues" evidence="1">
    <location>
        <begin position="596"/>
        <end position="618"/>
    </location>
</feature>
<feature type="compositionally biased region" description="Basic and acidic residues" evidence="1">
    <location>
        <begin position="693"/>
        <end position="709"/>
    </location>
</feature>
<organism evidence="2 3">
    <name type="scientific">Dovyalis caffra</name>
    <dbReference type="NCBI Taxonomy" id="77055"/>
    <lineage>
        <taxon>Eukaryota</taxon>
        <taxon>Viridiplantae</taxon>
        <taxon>Streptophyta</taxon>
        <taxon>Embryophyta</taxon>
        <taxon>Tracheophyta</taxon>
        <taxon>Spermatophyta</taxon>
        <taxon>Magnoliopsida</taxon>
        <taxon>eudicotyledons</taxon>
        <taxon>Gunneridae</taxon>
        <taxon>Pentapetalae</taxon>
        <taxon>rosids</taxon>
        <taxon>fabids</taxon>
        <taxon>Malpighiales</taxon>
        <taxon>Salicaceae</taxon>
        <taxon>Flacourtieae</taxon>
        <taxon>Dovyalis</taxon>
    </lineage>
</organism>
<name>A0AAV1SC93_9ROSI</name>
<feature type="compositionally biased region" description="Basic and acidic residues" evidence="1">
    <location>
        <begin position="528"/>
        <end position="547"/>
    </location>
</feature>
<dbReference type="EMBL" id="CAWUPB010001173">
    <property type="protein sequence ID" value="CAK7348615.1"/>
    <property type="molecule type" value="Genomic_DNA"/>
</dbReference>
<evidence type="ECO:0000313" key="2">
    <source>
        <dbReference type="EMBL" id="CAK7348615.1"/>
    </source>
</evidence>